<comment type="caution">
    <text evidence="2">The sequence shown here is derived from an EMBL/GenBank/DDBJ whole genome shotgun (WGS) entry which is preliminary data.</text>
</comment>
<sequence length="86" mass="9828">MAKQTKPSTGLERARKNRSRRRTHLLRTNLGPLNGPEVQQPDTSDTLSSHAGNPQQFDWLLRRILDPTAQKMRLGGGYDWKAEMED</sequence>
<reference evidence="2" key="1">
    <citation type="journal article" date="2022" name="Int. J. Mol. Sci.">
        <title>Draft Genome of Tanacetum Coccineum: Genomic Comparison of Closely Related Tanacetum-Family Plants.</title>
        <authorList>
            <person name="Yamashiro T."/>
            <person name="Shiraishi A."/>
            <person name="Nakayama K."/>
            <person name="Satake H."/>
        </authorList>
    </citation>
    <scope>NUCLEOTIDE SEQUENCE</scope>
</reference>
<reference evidence="2" key="2">
    <citation type="submission" date="2022-01" db="EMBL/GenBank/DDBJ databases">
        <authorList>
            <person name="Yamashiro T."/>
            <person name="Shiraishi A."/>
            <person name="Satake H."/>
            <person name="Nakayama K."/>
        </authorList>
    </citation>
    <scope>NUCLEOTIDE SEQUENCE</scope>
</reference>
<dbReference type="Proteomes" id="UP001151760">
    <property type="component" value="Unassembled WGS sequence"/>
</dbReference>
<proteinExistence type="predicted"/>
<feature type="region of interest" description="Disordered" evidence="1">
    <location>
        <begin position="1"/>
        <end position="53"/>
    </location>
</feature>
<evidence type="ECO:0000313" key="3">
    <source>
        <dbReference type="Proteomes" id="UP001151760"/>
    </source>
</evidence>
<evidence type="ECO:0000313" key="2">
    <source>
        <dbReference type="EMBL" id="GJS73592.1"/>
    </source>
</evidence>
<protein>
    <submittedName>
        <fullName evidence="2">Uncharacterized protein</fullName>
    </submittedName>
</protein>
<gene>
    <name evidence="2" type="ORF">Tco_0706433</name>
</gene>
<accession>A0ABQ4Y8B8</accession>
<keyword evidence="3" id="KW-1185">Reference proteome</keyword>
<feature type="compositionally biased region" description="Basic residues" evidence="1">
    <location>
        <begin position="15"/>
        <end position="25"/>
    </location>
</feature>
<evidence type="ECO:0000256" key="1">
    <source>
        <dbReference type="SAM" id="MobiDB-lite"/>
    </source>
</evidence>
<dbReference type="EMBL" id="BQNB010010165">
    <property type="protein sequence ID" value="GJS73592.1"/>
    <property type="molecule type" value="Genomic_DNA"/>
</dbReference>
<feature type="compositionally biased region" description="Polar residues" evidence="1">
    <location>
        <begin position="40"/>
        <end position="53"/>
    </location>
</feature>
<organism evidence="2 3">
    <name type="scientific">Tanacetum coccineum</name>
    <dbReference type="NCBI Taxonomy" id="301880"/>
    <lineage>
        <taxon>Eukaryota</taxon>
        <taxon>Viridiplantae</taxon>
        <taxon>Streptophyta</taxon>
        <taxon>Embryophyta</taxon>
        <taxon>Tracheophyta</taxon>
        <taxon>Spermatophyta</taxon>
        <taxon>Magnoliopsida</taxon>
        <taxon>eudicotyledons</taxon>
        <taxon>Gunneridae</taxon>
        <taxon>Pentapetalae</taxon>
        <taxon>asterids</taxon>
        <taxon>campanulids</taxon>
        <taxon>Asterales</taxon>
        <taxon>Asteraceae</taxon>
        <taxon>Asteroideae</taxon>
        <taxon>Anthemideae</taxon>
        <taxon>Anthemidinae</taxon>
        <taxon>Tanacetum</taxon>
    </lineage>
</organism>
<name>A0ABQ4Y8B8_9ASTR</name>